<reference evidence="3 4" key="1">
    <citation type="submission" date="2014-03" db="EMBL/GenBank/DDBJ databases">
        <title>Genomics of Bifidobacteria.</title>
        <authorList>
            <person name="Ventura M."/>
            <person name="Milani C."/>
            <person name="Lugli G.A."/>
        </authorList>
    </citation>
    <scope>NUCLEOTIDE SEQUENCE [LARGE SCALE GENOMIC DNA]</scope>
    <source>
        <strain evidence="3 4">DSM 22766</strain>
    </source>
</reference>
<keyword evidence="2" id="KW-1133">Transmembrane helix</keyword>
<keyword evidence="4" id="KW-1185">Reference proteome</keyword>
<accession>A0A086Z142</accession>
<proteinExistence type="predicted"/>
<evidence type="ECO:0000256" key="1">
    <source>
        <dbReference type="SAM" id="MobiDB-lite"/>
    </source>
</evidence>
<evidence type="ECO:0000313" key="4">
    <source>
        <dbReference type="Proteomes" id="UP000029015"/>
    </source>
</evidence>
<dbReference type="PATRIC" id="fig|1437605.7.peg.689"/>
<evidence type="ECO:0000313" key="3">
    <source>
        <dbReference type="EMBL" id="KFI40242.1"/>
    </source>
</evidence>
<protein>
    <submittedName>
        <fullName evidence="3">Uncharacterized protein</fullName>
    </submittedName>
</protein>
<dbReference type="Proteomes" id="UP000029015">
    <property type="component" value="Unassembled WGS sequence"/>
</dbReference>
<gene>
    <name evidence="3" type="ORF">BACT_0944</name>
</gene>
<name>A0A086Z142_9BIFI</name>
<feature type="transmembrane region" description="Helical" evidence="2">
    <location>
        <begin position="18"/>
        <end position="39"/>
    </location>
</feature>
<organism evidence="3 4">
    <name type="scientific">Bifidobacterium actinocoloniiforme DSM 22766</name>
    <dbReference type="NCBI Taxonomy" id="1437605"/>
    <lineage>
        <taxon>Bacteria</taxon>
        <taxon>Bacillati</taxon>
        <taxon>Actinomycetota</taxon>
        <taxon>Actinomycetes</taxon>
        <taxon>Bifidobacteriales</taxon>
        <taxon>Bifidobacteriaceae</taxon>
        <taxon>Bifidobacterium</taxon>
    </lineage>
</organism>
<keyword evidence="2" id="KW-0812">Transmembrane</keyword>
<sequence length="225" mass="22454">MSERHGGKAGADGHRRKVIIVAVAAVILALVVLLGAWGISVSHANARAQAEREASASASASASSSRAAAKRKASAQASESAAAKAKESAAPAATSGGPSSAGQPDPLAQPNPGGECVQYQGAYTNSLGQTATLAPNCSVSAPDFAGHVTSVQLGAPGASGQVAGALEIELEPNHNHAMAYTLFPAGVGAGYPGEDVSHARLINHSGGPVSAMSYQDFIQSAYMLR</sequence>
<feature type="region of interest" description="Disordered" evidence="1">
    <location>
        <begin position="58"/>
        <end position="115"/>
    </location>
</feature>
<evidence type="ECO:0000256" key="2">
    <source>
        <dbReference type="SAM" id="Phobius"/>
    </source>
</evidence>
<dbReference type="EMBL" id="JGYK01000001">
    <property type="protein sequence ID" value="KFI40242.1"/>
    <property type="molecule type" value="Genomic_DNA"/>
</dbReference>
<feature type="compositionally biased region" description="Low complexity" evidence="1">
    <location>
        <begin position="74"/>
        <end position="104"/>
    </location>
</feature>
<feature type="compositionally biased region" description="Low complexity" evidence="1">
    <location>
        <begin position="58"/>
        <end position="67"/>
    </location>
</feature>
<keyword evidence="2" id="KW-0472">Membrane</keyword>
<dbReference type="OrthoDB" id="9979339at2"/>
<dbReference type="KEGG" id="bact:AB656_03330"/>
<comment type="caution">
    <text evidence="3">The sequence shown here is derived from an EMBL/GenBank/DDBJ whole genome shotgun (WGS) entry which is preliminary data.</text>
</comment>
<dbReference type="AlphaFoldDB" id="A0A086Z142"/>
<dbReference type="RefSeq" id="WP_033503772.1">
    <property type="nucleotide sequence ID" value="NZ_CP011786.1"/>
</dbReference>